<dbReference type="EMBL" id="LT629690">
    <property type="protein sequence ID" value="SDF11802.1"/>
    <property type="molecule type" value="Genomic_DNA"/>
</dbReference>
<feature type="transmembrane region" description="Helical" evidence="1">
    <location>
        <begin position="34"/>
        <end position="58"/>
    </location>
</feature>
<keyword evidence="1" id="KW-0472">Membrane</keyword>
<accession>A0A1G7IGH9</accession>
<feature type="transmembrane region" description="Helical" evidence="1">
    <location>
        <begin position="109"/>
        <end position="130"/>
    </location>
</feature>
<sequence length="140" mass="15634">MPSLTYEERSLYGMLFADVAVYVPYVMQNGRTNTLGRIAGTLLLLIVVQIILQIVIAAATRNRLQDERDAIIRLRGYRAGYLAFVSFVVVALGMLWLHAASVGLHAEHMAIHFLSVMFGMLVLADVVRIVTQLIAYRRAV</sequence>
<reference evidence="2 3" key="1">
    <citation type="submission" date="2016-10" db="EMBL/GenBank/DDBJ databases">
        <authorList>
            <person name="de Groot N.N."/>
        </authorList>
    </citation>
    <scope>NUCLEOTIDE SEQUENCE [LARGE SCALE GENOMIC DNA]</scope>
    <source>
        <strain evidence="2 3">GAS232</strain>
    </source>
</reference>
<keyword evidence="1" id="KW-1133">Transmembrane helix</keyword>
<evidence type="ECO:0000256" key="1">
    <source>
        <dbReference type="SAM" id="Phobius"/>
    </source>
</evidence>
<evidence type="ECO:0000313" key="2">
    <source>
        <dbReference type="EMBL" id="SDF11802.1"/>
    </source>
</evidence>
<keyword evidence="3" id="KW-1185">Reference proteome</keyword>
<dbReference type="OrthoDB" id="119107at2"/>
<organism evidence="2 3">
    <name type="scientific">Terriglobus roseus</name>
    <dbReference type="NCBI Taxonomy" id="392734"/>
    <lineage>
        <taxon>Bacteria</taxon>
        <taxon>Pseudomonadati</taxon>
        <taxon>Acidobacteriota</taxon>
        <taxon>Terriglobia</taxon>
        <taxon>Terriglobales</taxon>
        <taxon>Acidobacteriaceae</taxon>
        <taxon>Terriglobus</taxon>
    </lineage>
</organism>
<feature type="transmembrane region" description="Helical" evidence="1">
    <location>
        <begin position="79"/>
        <end position="97"/>
    </location>
</feature>
<evidence type="ECO:0000313" key="3">
    <source>
        <dbReference type="Proteomes" id="UP000182427"/>
    </source>
</evidence>
<protein>
    <submittedName>
        <fullName evidence="2">Uncharacterized protein</fullName>
    </submittedName>
</protein>
<gene>
    <name evidence="2" type="ORF">SAMN05444167_1442</name>
</gene>
<proteinExistence type="predicted"/>
<dbReference type="AlphaFoldDB" id="A0A1G7IGH9"/>
<dbReference type="Proteomes" id="UP000182427">
    <property type="component" value="Chromosome I"/>
</dbReference>
<dbReference type="RefSeq" id="WP_083344536.1">
    <property type="nucleotide sequence ID" value="NZ_LT629690.1"/>
</dbReference>
<keyword evidence="1" id="KW-0812">Transmembrane</keyword>
<name>A0A1G7IGH9_9BACT</name>